<evidence type="ECO:0000313" key="2">
    <source>
        <dbReference type="EMBL" id="CUM93874.1"/>
    </source>
</evidence>
<proteinExistence type="predicted"/>
<feature type="domain" description="Uroporphyrinogen decarboxylase (URO-D)" evidence="1">
    <location>
        <begin position="128"/>
        <end position="301"/>
    </location>
</feature>
<protein>
    <submittedName>
        <fullName evidence="2">Methylcobalamin:coenzyme M methyltransferase</fullName>
    </submittedName>
</protein>
<dbReference type="GO" id="GO:0006779">
    <property type="term" value="P:porphyrin-containing compound biosynthetic process"/>
    <property type="evidence" value="ECO:0007669"/>
    <property type="project" value="InterPro"/>
</dbReference>
<evidence type="ECO:0000313" key="5">
    <source>
        <dbReference type="Proteomes" id="UP000431304"/>
    </source>
</evidence>
<accession>A0A173ST20</accession>
<evidence type="ECO:0000259" key="1">
    <source>
        <dbReference type="Pfam" id="PF01208"/>
    </source>
</evidence>
<dbReference type="InterPro" id="IPR052024">
    <property type="entry name" value="Methanogen_methyltrans"/>
</dbReference>
<dbReference type="Proteomes" id="UP000095492">
    <property type="component" value="Unassembled WGS sequence"/>
</dbReference>
<dbReference type="RefSeq" id="WP_022036116.1">
    <property type="nucleotide sequence ID" value="NZ_CAXUGT010000019.1"/>
</dbReference>
<reference evidence="2 4" key="1">
    <citation type="submission" date="2015-09" db="EMBL/GenBank/DDBJ databases">
        <authorList>
            <consortium name="Pathogen Informatics"/>
        </authorList>
    </citation>
    <scope>NUCLEOTIDE SEQUENCE [LARGE SCALE GENOMIC DNA]</scope>
    <source>
        <strain evidence="2 4">2789STDY5608891</strain>
    </source>
</reference>
<dbReference type="Pfam" id="PF01208">
    <property type="entry name" value="URO-D"/>
    <property type="match status" value="1"/>
</dbReference>
<keyword evidence="2" id="KW-0489">Methyltransferase</keyword>
<gene>
    <name evidence="2" type="ORF">ERS852448_01153</name>
    <name evidence="3" type="ORF">GKE72_05530</name>
</gene>
<dbReference type="GeneID" id="97392472"/>
<name>A0A173ST20_EUBRA</name>
<dbReference type="Proteomes" id="UP000431304">
    <property type="component" value="Unassembled WGS sequence"/>
</dbReference>
<keyword evidence="2" id="KW-0808">Transferase</keyword>
<dbReference type="SUPFAM" id="SSF51726">
    <property type="entry name" value="UROD/MetE-like"/>
    <property type="match status" value="1"/>
</dbReference>
<organism evidence="2 4">
    <name type="scientific">Eubacterium ramulus</name>
    <dbReference type="NCBI Taxonomy" id="39490"/>
    <lineage>
        <taxon>Bacteria</taxon>
        <taxon>Bacillati</taxon>
        <taxon>Bacillota</taxon>
        <taxon>Clostridia</taxon>
        <taxon>Eubacteriales</taxon>
        <taxon>Eubacteriaceae</taxon>
        <taxon>Eubacterium</taxon>
    </lineage>
</organism>
<evidence type="ECO:0000313" key="4">
    <source>
        <dbReference type="Proteomes" id="UP000095492"/>
    </source>
</evidence>
<dbReference type="Gene3D" id="3.20.20.210">
    <property type="match status" value="1"/>
</dbReference>
<evidence type="ECO:0000313" key="3">
    <source>
        <dbReference type="EMBL" id="MSD15537.1"/>
    </source>
</evidence>
<dbReference type="EMBL" id="WKRA01000006">
    <property type="protein sequence ID" value="MSD15537.1"/>
    <property type="molecule type" value="Genomic_DNA"/>
</dbReference>
<dbReference type="STRING" id="39490.ERS852448_01153"/>
<dbReference type="GO" id="GO:0008168">
    <property type="term" value="F:methyltransferase activity"/>
    <property type="evidence" value="ECO:0007669"/>
    <property type="project" value="UniProtKB-KW"/>
</dbReference>
<dbReference type="OrthoDB" id="1774878at2"/>
<reference evidence="3 5" key="2">
    <citation type="journal article" date="2019" name="Nat. Med.">
        <title>A library of human gut bacterial isolates paired with longitudinal multiomics data enables mechanistic microbiome research.</title>
        <authorList>
            <person name="Poyet M."/>
            <person name="Groussin M."/>
            <person name="Gibbons S.M."/>
            <person name="Avila-Pacheco J."/>
            <person name="Jiang X."/>
            <person name="Kearney S.M."/>
            <person name="Perrotta A.R."/>
            <person name="Berdy B."/>
            <person name="Zhao S."/>
            <person name="Lieberman T.D."/>
            <person name="Swanson P.K."/>
            <person name="Smith M."/>
            <person name="Roesemann S."/>
            <person name="Alexander J.E."/>
            <person name="Rich S.A."/>
            <person name="Livny J."/>
            <person name="Vlamakis H."/>
            <person name="Clish C."/>
            <person name="Bullock K."/>
            <person name="Deik A."/>
            <person name="Scott J."/>
            <person name="Pierce K.A."/>
            <person name="Xavier R.J."/>
            <person name="Alm E.J."/>
        </authorList>
    </citation>
    <scope>NUCLEOTIDE SEQUENCE [LARGE SCALE GENOMIC DNA]</scope>
    <source>
        <strain evidence="3 5">BIOML-A3</strain>
    </source>
</reference>
<dbReference type="EMBL" id="CYYA01000006">
    <property type="protein sequence ID" value="CUM93874.1"/>
    <property type="molecule type" value="Genomic_DNA"/>
</dbReference>
<dbReference type="InterPro" id="IPR038071">
    <property type="entry name" value="UROD/MetE-like_sf"/>
</dbReference>
<dbReference type="InterPro" id="IPR000257">
    <property type="entry name" value="Uroporphyrinogen_deCOase"/>
</dbReference>
<sequence>MQTNKEALLALLKGEKADFIPEVYSTMKDVVFPGDRYIELGDKFDPYGTGPDAWGVLWTNQGPDPIIDGNMVAKDFKLFDDMDEWKEKVKFPPLDFMPIEQIFQAMCGGMHVNPETDVVSCLILSGQFERMNQLIGMENALCAFYEYPDEVHEFFDAMCEYKLKCIDLAYKYLKPDVIHMHDDWGTNKNLFFSPEIWREFIKPNEEKYVKRIHDHGMLYIHHSCGNVDKIIPELAEIGIDALEPVMLCNDIEGSLKTCGDKITLMGGIDNQMIDQKGTDEDVIRAEVRRAMDTYVGKGRYIPYYIPTNKETFGIYIDEVTKYGKDIFHK</sequence>
<dbReference type="GO" id="GO:0004853">
    <property type="term" value="F:uroporphyrinogen decarboxylase activity"/>
    <property type="evidence" value="ECO:0007669"/>
    <property type="project" value="InterPro"/>
</dbReference>
<dbReference type="AlphaFoldDB" id="A0A173ST20"/>
<dbReference type="PANTHER" id="PTHR47099">
    <property type="entry name" value="METHYLCOBAMIDE:COM METHYLTRANSFERASE MTBA"/>
    <property type="match status" value="1"/>
</dbReference>
<dbReference type="GO" id="GO:0032259">
    <property type="term" value="P:methylation"/>
    <property type="evidence" value="ECO:0007669"/>
    <property type="project" value="UniProtKB-KW"/>
</dbReference>
<dbReference type="PANTHER" id="PTHR47099:SF1">
    <property type="entry name" value="METHYLCOBAMIDE:COM METHYLTRANSFERASE MTBA"/>
    <property type="match status" value="1"/>
</dbReference>